<dbReference type="InterPro" id="IPR036236">
    <property type="entry name" value="Znf_C2H2_sf"/>
</dbReference>
<feature type="region of interest" description="Disordered" evidence="6">
    <location>
        <begin position="89"/>
        <end position="252"/>
    </location>
</feature>
<dbReference type="Proteomes" id="UP001140094">
    <property type="component" value="Unassembled WGS sequence"/>
</dbReference>
<feature type="compositionally biased region" description="Acidic residues" evidence="6">
    <location>
        <begin position="149"/>
        <end position="161"/>
    </location>
</feature>
<dbReference type="InterPro" id="IPR040023">
    <property type="entry name" value="WBP4"/>
</dbReference>
<dbReference type="EMBL" id="JANBUO010000013">
    <property type="protein sequence ID" value="KAJ2809026.1"/>
    <property type="molecule type" value="Genomic_DNA"/>
</dbReference>
<accession>A0A9W8I678</accession>
<evidence type="ECO:0000256" key="5">
    <source>
        <dbReference type="ARBA" id="ARBA00023242"/>
    </source>
</evidence>
<evidence type="ECO:0000259" key="7">
    <source>
        <dbReference type="PROSITE" id="PS50171"/>
    </source>
</evidence>
<dbReference type="AlphaFoldDB" id="A0A9W8I678"/>
<evidence type="ECO:0000256" key="6">
    <source>
        <dbReference type="SAM" id="MobiDB-lite"/>
    </source>
</evidence>
<sequence length="252" mass="28624">MSSSYQRKAPWERTNKYWCQYCRIYVFDNNRQQHESGAKHKDNVQKYLRQIGKDTEAKQRAEDQLNDQFAKIEEAAARSYKKDIGTAADNISPVETVPAPRGRPYQENAASKSQEAPDQETETEEQVDTQTNTDRPTDIGVVGAWQIIEETDSSDPDDEENAKDNPMSANAQASNTDTTLASEPQDTAALRGAEWLDEEDQHPPTQLNEFDIKEKTIETKVDLLDASNSDTKVVFKKRRAPANRSTRKQRKV</sequence>
<evidence type="ECO:0000256" key="4">
    <source>
        <dbReference type="ARBA" id="ARBA00022833"/>
    </source>
</evidence>
<evidence type="ECO:0000313" key="9">
    <source>
        <dbReference type="Proteomes" id="UP001140094"/>
    </source>
</evidence>
<feature type="domain" description="Matrin-type" evidence="7">
    <location>
        <begin position="17"/>
        <end position="46"/>
    </location>
</feature>
<feature type="compositionally biased region" description="Polar residues" evidence="6">
    <location>
        <begin position="167"/>
        <end position="185"/>
    </location>
</feature>
<dbReference type="InterPro" id="IPR013085">
    <property type="entry name" value="U1-CZ_Znf_C2H2"/>
</dbReference>
<reference evidence="8" key="1">
    <citation type="submission" date="2022-07" db="EMBL/GenBank/DDBJ databases">
        <title>Phylogenomic reconstructions and comparative analyses of Kickxellomycotina fungi.</title>
        <authorList>
            <person name="Reynolds N.K."/>
            <person name="Stajich J.E."/>
            <person name="Barry K."/>
            <person name="Grigoriev I.V."/>
            <person name="Crous P."/>
            <person name="Smith M.E."/>
        </authorList>
    </citation>
    <scope>NUCLEOTIDE SEQUENCE</scope>
    <source>
        <strain evidence="8">NRRL 1565</strain>
    </source>
</reference>
<proteinExistence type="predicted"/>
<dbReference type="PANTHER" id="PTHR13173:SF10">
    <property type="entry name" value="WW DOMAIN-BINDING PROTEIN 4"/>
    <property type="match status" value="1"/>
</dbReference>
<dbReference type="GO" id="GO:0071011">
    <property type="term" value="C:precatalytic spliceosome"/>
    <property type="evidence" value="ECO:0007669"/>
    <property type="project" value="TreeGrafter"/>
</dbReference>
<protein>
    <recommendedName>
        <fullName evidence="7">Matrin-type domain-containing protein</fullName>
    </recommendedName>
</protein>
<keyword evidence="5" id="KW-0539">Nucleus</keyword>
<evidence type="ECO:0000313" key="8">
    <source>
        <dbReference type="EMBL" id="KAJ2809026.1"/>
    </source>
</evidence>
<dbReference type="Gene3D" id="3.30.160.60">
    <property type="entry name" value="Classic Zinc Finger"/>
    <property type="match status" value="1"/>
</dbReference>
<evidence type="ECO:0000256" key="2">
    <source>
        <dbReference type="ARBA" id="ARBA00022723"/>
    </source>
</evidence>
<evidence type="ECO:0000256" key="1">
    <source>
        <dbReference type="ARBA" id="ARBA00004123"/>
    </source>
</evidence>
<feature type="compositionally biased region" description="Acidic residues" evidence="6">
    <location>
        <begin position="117"/>
        <end position="127"/>
    </location>
</feature>
<dbReference type="GO" id="GO:0000398">
    <property type="term" value="P:mRNA splicing, via spliceosome"/>
    <property type="evidence" value="ECO:0007669"/>
    <property type="project" value="InterPro"/>
</dbReference>
<feature type="compositionally biased region" description="Basic and acidic residues" evidence="6">
    <location>
        <begin position="210"/>
        <end position="223"/>
    </location>
</feature>
<dbReference type="SUPFAM" id="SSF57667">
    <property type="entry name" value="beta-beta-alpha zinc fingers"/>
    <property type="match status" value="1"/>
</dbReference>
<comment type="subcellular location">
    <subcellularLocation>
        <location evidence="1">Nucleus</location>
    </subcellularLocation>
</comment>
<dbReference type="Pfam" id="PF06220">
    <property type="entry name" value="zf-U1"/>
    <property type="match status" value="1"/>
</dbReference>
<gene>
    <name evidence="8" type="ORF">H4R20_000449</name>
</gene>
<dbReference type="PANTHER" id="PTHR13173">
    <property type="entry name" value="WW DOMAIN BINDING PROTEIN 4"/>
    <property type="match status" value="1"/>
</dbReference>
<dbReference type="InterPro" id="IPR003604">
    <property type="entry name" value="Matrin/U1-like-C_Znf_C2H2"/>
</dbReference>
<keyword evidence="4" id="KW-0862">Zinc</keyword>
<dbReference type="PROSITE" id="PS50171">
    <property type="entry name" value="ZF_MATRIN"/>
    <property type="match status" value="1"/>
</dbReference>
<dbReference type="InterPro" id="IPR000690">
    <property type="entry name" value="Matrin/U1-C_Znf_C2H2"/>
</dbReference>
<comment type="caution">
    <text evidence="8">The sequence shown here is derived from an EMBL/GenBank/DDBJ whole genome shotgun (WGS) entry which is preliminary data.</text>
</comment>
<dbReference type="GO" id="GO:0008270">
    <property type="term" value="F:zinc ion binding"/>
    <property type="evidence" value="ECO:0007669"/>
    <property type="project" value="UniProtKB-KW"/>
</dbReference>
<dbReference type="SMART" id="SM00451">
    <property type="entry name" value="ZnF_U1"/>
    <property type="match status" value="1"/>
</dbReference>
<keyword evidence="3" id="KW-0863">Zinc-finger</keyword>
<keyword evidence="2" id="KW-0479">Metal-binding</keyword>
<keyword evidence="9" id="KW-1185">Reference proteome</keyword>
<dbReference type="GO" id="GO:0003723">
    <property type="term" value="F:RNA binding"/>
    <property type="evidence" value="ECO:0007669"/>
    <property type="project" value="TreeGrafter"/>
</dbReference>
<dbReference type="OrthoDB" id="191651at2759"/>
<feature type="compositionally biased region" description="Basic residues" evidence="6">
    <location>
        <begin position="234"/>
        <end position="252"/>
    </location>
</feature>
<name>A0A9W8I678_9FUNG</name>
<evidence type="ECO:0000256" key="3">
    <source>
        <dbReference type="ARBA" id="ARBA00022771"/>
    </source>
</evidence>
<organism evidence="8 9">
    <name type="scientific">Coemansia guatemalensis</name>
    <dbReference type="NCBI Taxonomy" id="2761395"/>
    <lineage>
        <taxon>Eukaryota</taxon>
        <taxon>Fungi</taxon>
        <taxon>Fungi incertae sedis</taxon>
        <taxon>Zoopagomycota</taxon>
        <taxon>Kickxellomycotina</taxon>
        <taxon>Kickxellomycetes</taxon>
        <taxon>Kickxellales</taxon>
        <taxon>Kickxellaceae</taxon>
        <taxon>Coemansia</taxon>
    </lineage>
</organism>